<keyword evidence="3" id="KW-0804">Transcription</keyword>
<protein>
    <submittedName>
        <fullName evidence="5">Helix-turn-helix transcriptional regulator</fullName>
    </submittedName>
</protein>
<comment type="caution">
    <text evidence="5">The sequence shown here is derived from an EMBL/GenBank/DDBJ whole genome shotgun (WGS) entry which is preliminary data.</text>
</comment>
<evidence type="ECO:0000256" key="2">
    <source>
        <dbReference type="ARBA" id="ARBA00023125"/>
    </source>
</evidence>
<name>A0A329QSI6_9ACTN</name>
<dbReference type="SUPFAM" id="SSF46894">
    <property type="entry name" value="C-terminal effector domain of the bipartite response regulators"/>
    <property type="match status" value="1"/>
</dbReference>
<gene>
    <name evidence="5" type="ORF">DPM12_08885</name>
</gene>
<proteinExistence type="predicted"/>
<reference evidence="5 6" key="1">
    <citation type="submission" date="2018-06" db="EMBL/GenBank/DDBJ databases">
        <title>Phytoactinopolyspora halophila sp. nov., a novel halophilic actinomycete isolated from a saline soil in China.</title>
        <authorList>
            <person name="Tang S.-K."/>
        </authorList>
    </citation>
    <scope>NUCLEOTIDE SEQUENCE [LARGE SCALE GENOMIC DNA]</scope>
    <source>
        <strain evidence="5 6">YIM 96934</strain>
    </source>
</reference>
<dbReference type="PROSITE" id="PS50043">
    <property type="entry name" value="HTH_LUXR_2"/>
    <property type="match status" value="1"/>
</dbReference>
<dbReference type="EMBL" id="QMIG01000006">
    <property type="protein sequence ID" value="RAW15360.1"/>
    <property type="molecule type" value="Genomic_DNA"/>
</dbReference>
<dbReference type="Gene3D" id="3.30.450.40">
    <property type="match status" value="1"/>
</dbReference>
<dbReference type="InterPro" id="IPR016032">
    <property type="entry name" value="Sig_transdc_resp-reg_C-effctor"/>
</dbReference>
<evidence type="ECO:0000313" key="6">
    <source>
        <dbReference type="Proteomes" id="UP000250462"/>
    </source>
</evidence>
<dbReference type="AlphaFoldDB" id="A0A329QSI6"/>
<keyword evidence="6" id="KW-1185">Reference proteome</keyword>
<dbReference type="RefSeq" id="WP_112257963.1">
    <property type="nucleotide sequence ID" value="NZ_QMIG01000006.1"/>
</dbReference>
<sequence length="277" mass="30010">MESHTLTPREQLDRLVTDLPQQAGIHAAFAGFVTTPGDSLIIESLSGTDLAPLANLRVDAGAGLGGKALTLGKPASVSDYERAGGITHHYDRQVIAARLRSMVAIPVSLDGRPHAMVYGALRTPVPFSDVRLSILRRAARSYELDLRVATEVERRLAELDPSGSLVQMRQELRDLRAEVRSLAGRVADPDLRARLERLGERTAAGEGDREGPVPALRPRELETIEQVAAGSSNADVARRLGIETSTVKAYLKSAMRKMGVHNRVALVVTCRRHGLIP</sequence>
<dbReference type="InterPro" id="IPR036388">
    <property type="entry name" value="WH-like_DNA-bd_sf"/>
</dbReference>
<feature type="domain" description="HTH luxR-type" evidence="4">
    <location>
        <begin position="209"/>
        <end position="274"/>
    </location>
</feature>
<dbReference type="SUPFAM" id="SSF55781">
    <property type="entry name" value="GAF domain-like"/>
    <property type="match status" value="1"/>
</dbReference>
<dbReference type="Pfam" id="PF13185">
    <property type="entry name" value="GAF_2"/>
    <property type="match status" value="1"/>
</dbReference>
<evidence type="ECO:0000259" key="4">
    <source>
        <dbReference type="PROSITE" id="PS50043"/>
    </source>
</evidence>
<dbReference type="InterPro" id="IPR003018">
    <property type="entry name" value="GAF"/>
</dbReference>
<dbReference type="CDD" id="cd06170">
    <property type="entry name" value="LuxR_C_like"/>
    <property type="match status" value="1"/>
</dbReference>
<dbReference type="GO" id="GO:0003677">
    <property type="term" value="F:DNA binding"/>
    <property type="evidence" value="ECO:0007669"/>
    <property type="project" value="UniProtKB-KW"/>
</dbReference>
<dbReference type="InterPro" id="IPR000792">
    <property type="entry name" value="Tscrpt_reg_LuxR_C"/>
</dbReference>
<evidence type="ECO:0000313" key="5">
    <source>
        <dbReference type="EMBL" id="RAW15360.1"/>
    </source>
</evidence>
<keyword evidence="2" id="KW-0238">DNA-binding</keyword>
<dbReference type="PANTHER" id="PTHR43214">
    <property type="entry name" value="TWO-COMPONENT RESPONSE REGULATOR"/>
    <property type="match status" value="1"/>
</dbReference>
<keyword evidence="1" id="KW-0805">Transcription regulation</keyword>
<accession>A0A329QSI6</accession>
<dbReference type="PANTHER" id="PTHR43214:SF42">
    <property type="entry name" value="TRANSCRIPTIONAL REGULATORY PROTEIN DESR"/>
    <property type="match status" value="1"/>
</dbReference>
<dbReference type="Proteomes" id="UP000250462">
    <property type="component" value="Unassembled WGS sequence"/>
</dbReference>
<dbReference type="PRINTS" id="PR00038">
    <property type="entry name" value="HTHLUXR"/>
</dbReference>
<dbReference type="SMART" id="SM00421">
    <property type="entry name" value="HTH_LUXR"/>
    <property type="match status" value="1"/>
</dbReference>
<dbReference type="InterPro" id="IPR029016">
    <property type="entry name" value="GAF-like_dom_sf"/>
</dbReference>
<evidence type="ECO:0000256" key="1">
    <source>
        <dbReference type="ARBA" id="ARBA00023015"/>
    </source>
</evidence>
<dbReference type="OrthoDB" id="4069167at2"/>
<organism evidence="5 6">
    <name type="scientific">Phytoactinopolyspora halophila</name>
    <dbReference type="NCBI Taxonomy" id="1981511"/>
    <lineage>
        <taxon>Bacteria</taxon>
        <taxon>Bacillati</taxon>
        <taxon>Actinomycetota</taxon>
        <taxon>Actinomycetes</taxon>
        <taxon>Jiangellales</taxon>
        <taxon>Jiangellaceae</taxon>
        <taxon>Phytoactinopolyspora</taxon>
    </lineage>
</organism>
<dbReference type="Gene3D" id="1.10.10.10">
    <property type="entry name" value="Winged helix-like DNA-binding domain superfamily/Winged helix DNA-binding domain"/>
    <property type="match status" value="1"/>
</dbReference>
<dbReference type="PROSITE" id="PS00622">
    <property type="entry name" value="HTH_LUXR_1"/>
    <property type="match status" value="1"/>
</dbReference>
<dbReference type="Pfam" id="PF00196">
    <property type="entry name" value="GerE"/>
    <property type="match status" value="1"/>
</dbReference>
<dbReference type="InterPro" id="IPR039420">
    <property type="entry name" value="WalR-like"/>
</dbReference>
<dbReference type="GO" id="GO:0006355">
    <property type="term" value="P:regulation of DNA-templated transcription"/>
    <property type="evidence" value="ECO:0007669"/>
    <property type="project" value="InterPro"/>
</dbReference>
<evidence type="ECO:0000256" key="3">
    <source>
        <dbReference type="ARBA" id="ARBA00023163"/>
    </source>
</evidence>